<dbReference type="PANTHER" id="PTHR24379">
    <property type="entry name" value="KRAB AND ZINC FINGER DOMAIN-CONTAINING"/>
    <property type="match status" value="1"/>
</dbReference>
<dbReference type="Pfam" id="PF07776">
    <property type="entry name" value="zf-AD"/>
    <property type="match status" value="1"/>
</dbReference>
<feature type="domain" description="C2H2-type" evidence="7">
    <location>
        <begin position="198"/>
        <end position="225"/>
    </location>
</feature>
<accession>A0A336MUA7</accession>
<reference evidence="9" key="1">
    <citation type="submission" date="2018-07" db="EMBL/GenBank/DDBJ databases">
        <authorList>
            <person name="Quirk P.G."/>
            <person name="Krulwich T.A."/>
        </authorList>
    </citation>
    <scope>NUCLEOTIDE SEQUENCE</scope>
</reference>
<dbReference type="Pfam" id="PF12171">
    <property type="entry name" value="zf-C2H2_jaz"/>
    <property type="match status" value="3"/>
</dbReference>
<dbReference type="PROSITE" id="PS00028">
    <property type="entry name" value="ZINC_FINGER_C2H2_1"/>
    <property type="match status" value="9"/>
</dbReference>
<evidence type="ECO:0000256" key="3">
    <source>
        <dbReference type="ARBA" id="ARBA00022771"/>
    </source>
</evidence>
<dbReference type="SUPFAM" id="SSF57716">
    <property type="entry name" value="Glucocorticoid receptor-like (DNA-binding domain)"/>
    <property type="match status" value="1"/>
</dbReference>
<feature type="domain" description="C2H2-type" evidence="7">
    <location>
        <begin position="169"/>
        <end position="197"/>
    </location>
</feature>
<dbReference type="Gene3D" id="3.30.160.60">
    <property type="entry name" value="Classic Zinc Finger"/>
    <property type="match status" value="8"/>
</dbReference>
<evidence type="ECO:0000256" key="4">
    <source>
        <dbReference type="ARBA" id="ARBA00022833"/>
    </source>
</evidence>
<proteinExistence type="predicted"/>
<feature type="domain" description="C2H2-type" evidence="7">
    <location>
        <begin position="113"/>
        <end position="141"/>
    </location>
</feature>
<keyword evidence="3 5" id="KW-0863">Zinc-finger</keyword>
<dbReference type="InterPro" id="IPR022755">
    <property type="entry name" value="Znf_C2H2_jaz"/>
</dbReference>
<evidence type="ECO:0000259" key="7">
    <source>
        <dbReference type="PROSITE" id="PS50157"/>
    </source>
</evidence>
<feature type="domain" description="C2H2-type" evidence="7">
    <location>
        <begin position="254"/>
        <end position="281"/>
    </location>
</feature>
<feature type="domain" description="C2H2-type" evidence="7">
    <location>
        <begin position="366"/>
        <end position="396"/>
    </location>
</feature>
<evidence type="ECO:0000313" key="9">
    <source>
        <dbReference type="EMBL" id="SSX31827.1"/>
    </source>
</evidence>
<feature type="binding site" evidence="6">
    <location>
        <position position="8"/>
    </location>
    <ligand>
        <name>Zn(2+)</name>
        <dbReference type="ChEBI" id="CHEBI:29105"/>
    </ligand>
</feature>
<feature type="domain" description="C2H2-type" evidence="7">
    <location>
        <begin position="282"/>
        <end position="309"/>
    </location>
</feature>
<dbReference type="EMBL" id="UFQT01001800">
    <property type="protein sequence ID" value="SSX31827.1"/>
    <property type="molecule type" value="Genomic_DNA"/>
</dbReference>
<feature type="binding site" evidence="6">
    <location>
        <position position="56"/>
    </location>
    <ligand>
        <name>Zn(2+)</name>
        <dbReference type="ChEBI" id="CHEBI:29105"/>
    </ligand>
</feature>
<dbReference type="PROSITE" id="PS51915">
    <property type="entry name" value="ZAD"/>
    <property type="match status" value="1"/>
</dbReference>
<keyword evidence="4 6" id="KW-0862">Zinc</keyword>
<feature type="domain" description="ZAD" evidence="8">
    <location>
        <begin position="6"/>
        <end position="80"/>
    </location>
</feature>
<gene>
    <name evidence="9" type="primary">CSON004154</name>
</gene>
<dbReference type="SMART" id="SM00868">
    <property type="entry name" value="zf-AD"/>
    <property type="match status" value="1"/>
</dbReference>
<dbReference type="SMART" id="SM00355">
    <property type="entry name" value="ZnF_C2H2"/>
    <property type="match status" value="10"/>
</dbReference>
<dbReference type="FunFam" id="3.30.160.60:FF:000065">
    <property type="entry name" value="B-cell CLL/lymphoma 6, member B"/>
    <property type="match status" value="1"/>
</dbReference>
<sequence>MSELDKYCRACKSIASESSSDMKTEHLGTPLSSIYLDCVGIDIASDEFSRMLCQACVRALIFSYEFKEMCKKTQKELESALKFKLIEEAAKAKLLLLKEEKQPEIQEEPKNLRICDYCNEDFESISLIKKHMKKCHKEHKCKLCDSILHGSISLKSHMESNHYQKSSIIKCIVCDKQFSSKSVLTRHIRTVHEKVRKYSCYICTQSFKLKSHLDAHQSSHTNERPFKCEICSLSFKTEIVLKNHLKSHSIEASHICDICGSNFKSLTYLKIHQATHTDVRNFKCDLCDKSFKTARTMKDHKKTHFDTQPFDCHICGKSMKSKMSLNFHIKTHMTPGPQCDHCGKTFRDKYVLRDHIATRHELERKFKCKFEGCTKAYFTSCHLNAHVKQVHLGMQIRKGKSELLKNEQPNRQRLQDFSNLHSEMLQANFDFEIFFTCNVDGAPDSFQADMICGGLYCLCSSSSSRFSSR</sequence>
<keyword evidence="1 6" id="KW-0479">Metal-binding</keyword>
<dbReference type="GO" id="GO:0008270">
    <property type="term" value="F:zinc ion binding"/>
    <property type="evidence" value="ECO:0007669"/>
    <property type="project" value="UniProtKB-UniRule"/>
</dbReference>
<dbReference type="Pfam" id="PF00096">
    <property type="entry name" value="zf-C2H2"/>
    <property type="match status" value="3"/>
</dbReference>
<feature type="domain" description="C2H2-type" evidence="7">
    <location>
        <begin position="226"/>
        <end position="253"/>
    </location>
</feature>
<evidence type="ECO:0000256" key="5">
    <source>
        <dbReference type="PROSITE-ProRule" id="PRU00042"/>
    </source>
</evidence>
<organism evidence="9">
    <name type="scientific">Culicoides sonorensis</name>
    <name type="common">Biting midge</name>
    <dbReference type="NCBI Taxonomy" id="179676"/>
    <lineage>
        <taxon>Eukaryota</taxon>
        <taxon>Metazoa</taxon>
        <taxon>Ecdysozoa</taxon>
        <taxon>Arthropoda</taxon>
        <taxon>Hexapoda</taxon>
        <taxon>Insecta</taxon>
        <taxon>Pterygota</taxon>
        <taxon>Neoptera</taxon>
        <taxon>Endopterygota</taxon>
        <taxon>Diptera</taxon>
        <taxon>Nematocera</taxon>
        <taxon>Chironomoidea</taxon>
        <taxon>Ceratopogonidae</taxon>
        <taxon>Ceratopogoninae</taxon>
        <taxon>Culicoides</taxon>
        <taxon>Monoculicoides</taxon>
    </lineage>
</organism>
<feature type="binding site" evidence="6">
    <location>
        <position position="11"/>
    </location>
    <ligand>
        <name>Zn(2+)</name>
        <dbReference type="ChEBI" id="CHEBI:29105"/>
    </ligand>
</feature>
<dbReference type="VEuPathDB" id="VectorBase:CSON004154"/>
<dbReference type="GO" id="GO:0005634">
    <property type="term" value="C:nucleus"/>
    <property type="evidence" value="ECO:0007669"/>
    <property type="project" value="InterPro"/>
</dbReference>
<dbReference type="Gene3D" id="3.40.1800.20">
    <property type="match status" value="1"/>
</dbReference>
<dbReference type="InterPro" id="IPR012934">
    <property type="entry name" value="Znf_AD"/>
</dbReference>
<evidence type="ECO:0000259" key="8">
    <source>
        <dbReference type="PROSITE" id="PS51915"/>
    </source>
</evidence>
<feature type="binding site" evidence="6">
    <location>
        <position position="53"/>
    </location>
    <ligand>
        <name>Zn(2+)</name>
        <dbReference type="ChEBI" id="CHEBI:29105"/>
    </ligand>
</feature>
<dbReference type="InterPro" id="IPR013087">
    <property type="entry name" value="Znf_C2H2_type"/>
</dbReference>
<evidence type="ECO:0000256" key="2">
    <source>
        <dbReference type="ARBA" id="ARBA00022737"/>
    </source>
</evidence>
<dbReference type="PROSITE" id="PS50157">
    <property type="entry name" value="ZINC_FINGER_C2H2_2"/>
    <property type="match status" value="9"/>
</dbReference>
<dbReference type="InterPro" id="IPR036236">
    <property type="entry name" value="Znf_C2H2_sf"/>
</dbReference>
<name>A0A336MUA7_CULSO</name>
<protein>
    <submittedName>
        <fullName evidence="9">CSON004154 protein</fullName>
    </submittedName>
</protein>
<evidence type="ECO:0000256" key="6">
    <source>
        <dbReference type="PROSITE-ProRule" id="PRU01263"/>
    </source>
</evidence>
<keyword evidence="2" id="KW-0677">Repeat</keyword>
<dbReference type="AlphaFoldDB" id="A0A336MUA7"/>
<dbReference type="SUPFAM" id="SSF57667">
    <property type="entry name" value="beta-beta-alpha zinc fingers"/>
    <property type="match status" value="4"/>
</dbReference>
<feature type="domain" description="C2H2-type" evidence="7">
    <location>
        <begin position="310"/>
        <end position="337"/>
    </location>
</feature>
<evidence type="ECO:0000256" key="1">
    <source>
        <dbReference type="ARBA" id="ARBA00022723"/>
    </source>
</evidence>
<dbReference type="PANTHER" id="PTHR24379:SF121">
    <property type="entry name" value="C2H2-TYPE DOMAIN-CONTAINING PROTEIN"/>
    <property type="match status" value="1"/>
</dbReference>
<feature type="domain" description="C2H2-type" evidence="7">
    <location>
        <begin position="337"/>
        <end position="365"/>
    </location>
</feature>